<dbReference type="InterPro" id="IPR027417">
    <property type="entry name" value="P-loop_NTPase"/>
</dbReference>
<proteinExistence type="predicted"/>
<dbReference type="RefSeq" id="WP_110987971.1">
    <property type="nucleotide sequence ID" value="NZ_CAWNWM010000016.1"/>
</dbReference>
<evidence type="ECO:0000313" key="1">
    <source>
        <dbReference type="EMBL" id="PZD71554.1"/>
    </source>
</evidence>
<dbReference type="EMBL" id="PQWO01000016">
    <property type="protein sequence ID" value="PZD71554.1"/>
    <property type="molecule type" value="Genomic_DNA"/>
</dbReference>
<reference evidence="1 2" key="1">
    <citation type="journal article" date="2018" name="Sci. Rep.">
        <title>A novel species of the marine cyanobacterium Acaryochloris with a unique pigment content and lifestyle.</title>
        <authorList>
            <person name="Partensky F."/>
            <person name="Six C."/>
            <person name="Ratin M."/>
            <person name="Garczarek L."/>
            <person name="Vaulot D."/>
            <person name="Probert I."/>
            <person name="Calteau A."/>
            <person name="Gourvil P."/>
            <person name="Marie D."/>
            <person name="Grebert T."/>
            <person name="Bouchier C."/>
            <person name="Le Panse S."/>
            <person name="Gachenot M."/>
            <person name="Rodriguez F."/>
            <person name="Garrido J.L."/>
        </authorList>
    </citation>
    <scope>NUCLEOTIDE SEQUENCE [LARGE SCALE GENOMIC DNA]</scope>
    <source>
        <strain evidence="1 2">RCC1774</strain>
    </source>
</reference>
<dbReference type="SUPFAM" id="SSF52540">
    <property type="entry name" value="P-loop containing nucleoside triphosphate hydrolases"/>
    <property type="match status" value="1"/>
</dbReference>
<dbReference type="OrthoDB" id="484613at2"/>
<dbReference type="Gene3D" id="3.40.50.300">
    <property type="entry name" value="P-loop containing nucleotide triphosphate hydrolases"/>
    <property type="match status" value="1"/>
</dbReference>
<dbReference type="Proteomes" id="UP000248857">
    <property type="component" value="Unassembled WGS sequence"/>
</dbReference>
<dbReference type="AlphaFoldDB" id="A0A2W1JN32"/>
<keyword evidence="2" id="KW-1185">Reference proteome</keyword>
<dbReference type="CDD" id="cd02019">
    <property type="entry name" value="NK"/>
    <property type="match status" value="1"/>
</dbReference>
<name>A0A2W1JN32_9CYAN</name>
<evidence type="ECO:0008006" key="3">
    <source>
        <dbReference type="Google" id="ProtNLM"/>
    </source>
</evidence>
<sequence length="164" mass="18666">MATLHLLHGFTGAGKTTFARKLEHDLPAVRFTLDEWMVRLYGHNPPEACFVDYSKRVTDLIWHVATQLLEVEQDVILDFGFWSRASRDNARSLAQAVNAAPKFYCISCSEKLMKERVMKRSSKLPKGALVIDSNAFDLLTYSRSALNPLEKMNHTLLSLLLLNR</sequence>
<organism evidence="1 2">
    <name type="scientific">Acaryochloris thomasi RCC1774</name>
    <dbReference type="NCBI Taxonomy" id="1764569"/>
    <lineage>
        <taxon>Bacteria</taxon>
        <taxon>Bacillati</taxon>
        <taxon>Cyanobacteriota</taxon>
        <taxon>Cyanophyceae</taxon>
        <taxon>Acaryochloridales</taxon>
        <taxon>Acaryochloridaceae</taxon>
        <taxon>Acaryochloris</taxon>
        <taxon>Acaryochloris thomasi</taxon>
    </lineage>
</organism>
<accession>A0A2W1JN32</accession>
<dbReference type="Pfam" id="PF13671">
    <property type="entry name" value="AAA_33"/>
    <property type="match status" value="1"/>
</dbReference>
<evidence type="ECO:0000313" key="2">
    <source>
        <dbReference type="Proteomes" id="UP000248857"/>
    </source>
</evidence>
<comment type="caution">
    <text evidence="1">The sequence shown here is derived from an EMBL/GenBank/DDBJ whole genome shotgun (WGS) entry which is preliminary data.</text>
</comment>
<protein>
    <recommendedName>
        <fullName evidence="3">ATP-binding protein</fullName>
    </recommendedName>
</protein>
<gene>
    <name evidence="1" type="ORF">C1752_06174</name>
</gene>